<keyword evidence="7" id="KW-1185">Reference proteome</keyword>
<dbReference type="SUPFAM" id="SSF46689">
    <property type="entry name" value="Homeodomain-like"/>
    <property type="match status" value="1"/>
</dbReference>
<sequence>MSMTIDIEIFGPARYSPPRSWAREETVGVSKQQAAENREAIVAAADGLFRERGVDAVGLVELMGAAGLTRGGFYNHFASKDALVEAVLTKAMADGFGNLDGAITASQARGSDPLAERIDWYLSPEHRADIEHGCPNTGFAGDARRLDPAARERYAKGLAANLDRFTQIVQAPGLDEGERRAQAIALFSEMAGALLLSRAVADADPALADEILDSARTDLRSRTGTA</sequence>
<dbReference type="PRINTS" id="PR00455">
    <property type="entry name" value="HTHTETR"/>
</dbReference>
<dbReference type="InterPro" id="IPR009057">
    <property type="entry name" value="Homeodomain-like_sf"/>
</dbReference>
<dbReference type="Gene3D" id="1.10.10.60">
    <property type="entry name" value="Homeodomain-like"/>
    <property type="match status" value="1"/>
</dbReference>
<evidence type="ECO:0000256" key="2">
    <source>
        <dbReference type="ARBA" id="ARBA00023125"/>
    </source>
</evidence>
<evidence type="ECO:0000256" key="4">
    <source>
        <dbReference type="PROSITE-ProRule" id="PRU00335"/>
    </source>
</evidence>
<accession>A0A250VWH6</accession>
<keyword evidence="1" id="KW-0805">Transcription regulation</keyword>
<dbReference type="PROSITE" id="PS50977">
    <property type="entry name" value="HTH_TETR_2"/>
    <property type="match status" value="1"/>
</dbReference>
<evidence type="ECO:0000313" key="6">
    <source>
        <dbReference type="EMBL" id="GAX58474.1"/>
    </source>
</evidence>
<dbReference type="InterPro" id="IPR001647">
    <property type="entry name" value="HTH_TetR"/>
</dbReference>
<evidence type="ECO:0000259" key="5">
    <source>
        <dbReference type="PROSITE" id="PS50977"/>
    </source>
</evidence>
<comment type="caution">
    <text evidence="6">The sequence shown here is derived from an EMBL/GenBank/DDBJ whole genome shotgun (WGS) entry which is preliminary data.</text>
</comment>
<evidence type="ECO:0000256" key="3">
    <source>
        <dbReference type="ARBA" id="ARBA00023163"/>
    </source>
</evidence>
<reference evidence="7" key="1">
    <citation type="submission" date="2017-05" db="EMBL/GenBank/DDBJ databases">
        <title>Streptomyces olivochromogenes NBRC 3561 whole genome shotgun sequence.</title>
        <authorList>
            <person name="Dohra H."/>
            <person name="Kodani S."/>
        </authorList>
    </citation>
    <scope>NUCLEOTIDE SEQUENCE [LARGE SCALE GENOMIC DNA]</scope>
    <source>
        <strain evidence="7">NBRC 3561</strain>
    </source>
</reference>
<dbReference type="SUPFAM" id="SSF48498">
    <property type="entry name" value="Tetracyclin repressor-like, C-terminal domain"/>
    <property type="match status" value="1"/>
</dbReference>
<keyword evidence="2 4" id="KW-0238">DNA-binding</keyword>
<name>A0A250VWH6_STROL</name>
<feature type="DNA-binding region" description="H-T-H motif" evidence="4">
    <location>
        <begin position="58"/>
        <end position="77"/>
    </location>
</feature>
<dbReference type="PANTHER" id="PTHR47506">
    <property type="entry name" value="TRANSCRIPTIONAL REGULATORY PROTEIN"/>
    <property type="match status" value="1"/>
</dbReference>
<dbReference type="Gene3D" id="1.10.357.10">
    <property type="entry name" value="Tetracycline Repressor, domain 2"/>
    <property type="match status" value="1"/>
</dbReference>
<organism evidence="6 7">
    <name type="scientific">Streptomyces olivochromogenes</name>
    <dbReference type="NCBI Taxonomy" id="1963"/>
    <lineage>
        <taxon>Bacteria</taxon>
        <taxon>Bacillati</taxon>
        <taxon>Actinomycetota</taxon>
        <taxon>Actinomycetes</taxon>
        <taxon>Kitasatosporales</taxon>
        <taxon>Streptomycetaceae</taxon>
        <taxon>Streptomyces</taxon>
    </lineage>
</organism>
<evidence type="ECO:0000313" key="7">
    <source>
        <dbReference type="Proteomes" id="UP000217446"/>
    </source>
</evidence>
<dbReference type="EMBL" id="BDQI01000054">
    <property type="protein sequence ID" value="GAX58474.1"/>
    <property type="molecule type" value="Genomic_DNA"/>
</dbReference>
<dbReference type="GO" id="GO:0003677">
    <property type="term" value="F:DNA binding"/>
    <property type="evidence" value="ECO:0007669"/>
    <property type="project" value="UniProtKB-UniRule"/>
</dbReference>
<dbReference type="InterPro" id="IPR036271">
    <property type="entry name" value="Tet_transcr_reg_TetR-rel_C_sf"/>
</dbReference>
<gene>
    <name evidence="6" type="ORF">SO3561_10047</name>
</gene>
<dbReference type="AlphaFoldDB" id="A0A250VWH6"/>
<keyword evidence="3" id="KW-0804">Transcription</keyword>
<dbReference type="STRING" id="1963.AQJ27_49690"/>
<dbReference type="Proteomes" id="UP000217446">
    <property type="component" value="Unassembled WGS sequence"/>
</dbReference>
<feature type="domain" description="HTH tetR-type" evidence="5">
    <location>
        <begin position="35"/>
        <end position="95"/>
    </location>
</feature>
<dbReference type="Pfam" id="PF00440">
    <property type="entry name" value="TetR_N"/>
    <property type="match status" value="1"/>
</dbReference>
<protein>
    <submittedName>
        <fullName evidence="6">TetR family transcriptional regulator</fullName>
    </submittedName>
</protein>
<evidence type="ECO:0000256" key="1">
    <source>
        <dbReference type="ARBA" id="ARBA00023015"/>
    </source>
</evidence>
<dbReference type="PANTHER" id="PTHR47506:SF7">
    <property type="entry name" value="TRANSCRIPTIONAL REGULATORY PROTEIN"/>
    <property type="match status" value="1"/>
</dbReference>
<proteinExistence type="predicted"/>